<dbReference type="Proteomes" id="UP001185728">
    <property type="component" value="Unassembled WGS sequence"/>
</dbReference>
<dbReference type="RefSeq" id="WP_317677179.1">
    <property type="nucleotide sequence ID" value="NZ_JAWLUK010000036.1"/>
</dbReference>
<reference evidence="1" key="1">
    <citation type="submission" date="2023-10" db="EMBL/GenBank/DDBJ databases">
        <title>Development of a sustainable strategy for remediation of hydrocarbon-contaminated territories based on the waste exchange concept.</title>
        <authorList>
            <person name="Krivoruchko A."/>
        </authorList>
    </citation>
    <scope>NUCLEOTIDE SEQUENCE</scope>
    <source>
        <strain evidence="1">IEGM 1325</strain>
    </source>
</reference>
<protein>
    <submittedName>
        <fullName evidence="1">Uncharacterized protein</fullName>
    </submittedName>
</protein>
<proteinExistence type="predicted"/>
<dbReference type="AlphaFoldDB" id="A0AAP5WE28"/>
<organism evidence="1 2">
    <name type="scientific">Micrococcus yunnanensis</name>
    <dbReference type="NCBI Taxonomy" id="566027"/>
    <lineage>
        <taxon>Bacteria</taxon>
        <taxon>Bacillati</taxon>
        <taxon>Actinomycetota</taxon>
        <taxon>Actinomycetes</taxon>
        <taxon>Micrococcales</taxon>
        <taxon>Micrococcaceae</taxon>
        <taxon>Micrococcus</taxon>
    </lineage>
</organism>
<dbReference type="EMBL" id="JAWLUK010000036">
    <property type="protein sequence ID" value="MDV7178260.1"/>
    <property type="molecule type" value="Genomic_DNA"/>
</dbReference>
<sequence length="158" mass="17575">MDKQLQQSLTRIASAHRAITEELEALLRNASADDFSAIHDEAHTPKEWDPELDHPLMTPKVVSSVRAEQDWCCLTYIGGIYAINKREGRGATASEVRHYAQKAGYKDGRAVTAWSKGNGATQNDPDKHRWVTQTGVDHWVKQLASKLGVSLPEDLGRV</sequence>
<evidence type="ECO:0000313" key="1">
    <source>
        <dbReference type="EMBL" id="MDV7178260.1"/>
    </source>
</evidence>
<name>A0AAP5WE28_9MICC</name>
<accession>A0AAP5WE28</accession>
<gene>
    <name evidence="1" type="ORF">R4064_11615</name>
</gene>
<comment type="caution">
    <text evidence="1">The sequence shown here is derived from an EMBL/GenBank/DDBJ whole genome shotgun (WGS) entry which is preliminary data.</text>
</comment>
<evidence type="ECO:0000313" key="2">
    <source>
        <dbReference type="Proteomes" id="UP001185728"/>
    </source>
</evidence>